<keyword evidence="4" id="KW-1185">Reference proteome</keyword>
<comment type="caution">
    <text evidence="3">The sequence shown here is derived from an EMBL/GenBank/DDBJ whole genome shotgun (WGS) entry which is preliminary data.</text>
</comment>
<evidence type="ECO:0000313" key="5">
    <source>
        <dbReference type="Proteomes" id="UP000241618"/>
    </source>
</evidence>
<dbReference type="AlphaFoldDB" id="A0A2T3JKU6"/>
<evidence type="ECO:0000313" key="3">
    <source>
        <dbReference type="EMBL" id="PSU49653.1"/>
    </source>
</evidence>
<protein>
    <recommendedName>
        <fullName evidence="1">DUF4325 domain-containing protein</fullName>
    </recommendedName>
</protein>
<gene>
    <name evidence="3" type="ORF">C9J18_15665</name>
    <name evidence="2" type="ORF">CTM96_12585</name>
</gene>
<dbReference type="Proteomes" id="UP000241405">
    <property type="component" value="Unassembled WGS sequence"/>
</dbReference>
<dbReference type="Pfam" id="PF14213">
    <property type="entry name" value="DUF4325"/>
    <property type="match status" value="1"/>
</dbReference>
<evidence type="ECO:0000259" key="1">
    <source>
        <dbReference type="Pfam" id="PF14213"/>
    </source>
</evidence>
<name>A0A2T3JKU6_PHOPO</name>
<dbReference type="EMBL" id="PYMO01000012">
    <property type="protein sequence ID" value="PSU24475.1"/>
    <property type="molecule type" value="Genomic_DNA"/>
</dbReference>
<sequence length="102" mass="11590">MITIDVASRFSRTPFGRFKEDGNYSAEVFREDVLKPALVNNEIIVVDFSKVALGVGSSFLEEAFGGLVRQGYDKTRLLSHLRIKDKMNFYDDQVKYFIGKAC</sequence>
<dbReference type="Proteomes" id="UP000241618">
    <property type="component" value="Unassembled WGS sequence"/>
</dbReference>
<evidence type="ECO:0000313" key="2">
    <source>
        <dbReference type="EMBL" id="PSU24475.1"/>
    </source>
</evidence>
<reference evidence="4 5" key="1">
    <citation type="submission" date="2018-03" db="EMBL/GenBank/DDBJ databases">
        <title>Whole genome sequencing of Histamine producing bacteria.</title>
        <authorList>
            <person name="Butler K."/>
        </authorList>
    </citation>
    <scope>NUCLEOTIDE SEQUENCE [LARGE SCALE GENOMIC DNA]</scope>
    <source>
        <strain evidence="3 5">FS-6.1</strain>
        <strain evidence="2 4">FS-6.2</strain>
    </source>
</reference>
<dbReference type="InterPro" id="IPR025474">
    <property type="entry name" value="DUF4325"/>
</dbReference>
<evidence type="ECO:0000313" key="4">
    <source>
        <dbReference type="Proteomes" id="UP000241405"/>
    </source>
</evidence>
<organism evidence="3 5">
    <name type="scientific">Photobacterium phosphoreum</name>
    <dbReference type="NCBI Taxonomy" id="659"/>
    <lineage>
        <taxon>Bacteria</taxon>
        <taxon>Pseudomonadati</taxon>
        <taxon>Pseudomonadota</taxon>
        <taxon>Gammaproteobacteria</taxon>
        <taxon>Vibrionales</taxon>
        <taxon>Vibrionaceae</taxon>
        <taxon>Photobacterium</taxon>
    </lineage>
</organism>
<accession>A0A2T3JKU6</accession>
<feature type="domain" description="DUF4325" evidence="1">
    <location>
        <begin position="25"/>
        <end position="85"/>
    </location>
</feature>
<proteinExistence type="predicted"/>
<dbReference type="RefSeq" id="WP_107188942.1">
    <property type="nucleotide sequence ID" value="NZ_PYMN01000001.1"/>
</dbReference>
<dbReference type="EMBL" id="PYMP01000016">
    <property type="protein sequence ID" value="PSU49653.1"/>
    <property type="molecule type" value="Genomic_DNA"/>
</dbReference>